<keyword evidence="6" id="KW-0067">ATP-binding</keyword>
<evidence type="ECO:0000313" key="7">
    <source>
        <dbReference type="Proteomes" id="UP000488506"/>
    </source>
</evidence>
<dbReference type="Pfam" id="PF00005">
    <property type="entry name" value="ABC_tran"/>
    <property type="match status" value="1"/>
</dbReference>
<dbReference type="InterPro" id="IPR008995">
    <property type="entry name" value="Mo/tungstate-bd_C_term_dom"/>
</dbReference>
<dbReference type="AlphaFoldDB" id="A0A833KZV7"/>
<dbReference type="Pfam" id="PF03459">
    <property type="entry name" value="TOBE"/>
    <property type="match status" value="1"/>
</dbReference>
<keyword evidence="6" id="KW-0547">Nucleotide-binding</keyword>
<dbReference type="InterPro" id="IPR004606">
    <property type="entry name" value="Mop_domain"/>
</dbReference>
<dbReference type="Gene3D" id="2.40.50.100">
    <property type="match status" value="1"/>
</dbReference>
<evidence type="ECO:0000259" key="5">
    <source>
        <dbReference type="PROSITE" id="PS51866"/>
    </source>
</evidence>
<dbReference type="InterPro" id="IPR005116">
    <property type="entry name" value="Transp-assoc_OB_typ1"/>
</dbReference>
<evidence type="ECO:0000256" key="3">
    <source>
        <dbReference type="PROSITE-ProRule" id="PRU01213"/>
    </source>
</evidence>
<sequence>MITALLGPNGAGKSTYLRKLMGIESGKVDLNMAMVFQEPLLFDLTVMENVAMGLRLRKDKDVKNKVDKWLEKLGIKHLALRQATTLSGGEAQKVSLARALALEPKTLLLDEPFANLDLPSQLQFRNDLKKIIIENNIDVVWVTHNISEALSLADYLMIMIDWQIVQEGRPGEVVQKPASKSIASFLGIENIYHGSVSQVEGRSYFKNEKTCFETTALEKSPTWAIVHPEDIILSKEKILGTSARNCLSGIVEEIIPLGLTYKIKINAGEIFNVVITRVSAEEMDISKGKSLYLVFKAMAVQII</sequence>
<feature type="domain" description="ABC transporter" evidence="4">
    <location>
        <begin position="1"/>
        <end position="186"/>
    </location>
</feature>
<dbReference type="InterPro" id="IPR003439">
    <property type="entry name" value="ABC_transporter-like_ATP-bd"/>
</dbReference>
<organism evidence="6 7">
    <name type="scientific">Candidatus Saganbacteria bacterium</name>
    <dbReference type="NCBI Taxonomy" id="2575572"/>
    <lineage>
        <taxon>Bacteria</taxon>
        <taxon>Bacillati</taxon>
        <taxon>Saganbacteria</taxon>
    </lineage>
</organism>
<evidence type="ECO:0000256" key="1">
    <source>
        <dbReference type="ARBA" id="ARBA00022448"/>
    </source>
</evidence>
<keyword evidence="1" id="KW-0813">Transport</keyword>
<dbReference type="PROSITE" id="PS00211">
    <property type="entry name" value="ABC_TRANSPORTER_1"/>
    <property type="match status" value="1"/>
</dbReference>
<dbReference type="GO" id="GO:0005524">
    <property type="term" value="F:ATP binding"/>
    <property type="evidence" value="ECO:0007669"/>
    <property type="project" value="UniProtKB-KW"/>
</dbReference>
<comment type="caution">
    <text evidence="6">The sequence shown here is derived from an EMBL/GenBank/DDBJ whole genome shotgun (WGS) entry which is preliminary data.</text>
</comment>
<dbReference type="PANTHER" id="PTHR42781:SF4">
    <property type="entry name" value="SPERMIDINE_PUTRESCINE IMPORT ATP-BINDING PROTEIN POTA"/>
    <property type="match status" value="1"/>
</dbReference>
<dbReference type="PROSITE" id="PS50893">
    <property type="entry name" value="ABC_TRANSPORTER_2"/>
    <property type="match status" value="1"/>
</dbReference>
<keyword evidence="2 3" id="KW-0500">Molybdenum</keyword>
<dbReference type="InterPro" id="IPR050093">
    <property type="entry name" value="ABC_SmlMolc_Importer"/>
</dbReference>
<feature type="domain" description="Mop" evidence="5">
    <location>
        <begin position="240"/>
        <end position="303"/>
    </location>
</feature>
<gene>
    <name evidence="6" type="ORF">FD145_1427</name>
</gene>
<evidence type="ECO:0000313" key="6">
    <source>
        <dbReference type="EMBL" id="KAF0133123.1"/>
    </source>
</evidence>
<dbReference type="Proteomes" id="UP000488506">
    <property type="component" value="Unassembled WGS sequence"/>
</dbReference>
<dbReference type="GO" id="GO:0016887">
    <property type="term" value="F:ATP hydrolysis activity"/>
    <property type="evidence" value="ECO:0007669"/>
    <property type="project" value="InterPro"/>
</dbReference>
<dbReference type="PROSITE" id="PS51866">
    <property type="entry name" value="MOP"/>
    <property type="match status" value="1"/>
</dbReference>
<dbReference type="SUPFAM" id="SSF50331">
    <property type="entry name" value="MOP-like"/>
    <property type="match status" value="1"/>
</dbReference>
<protein>
    <submittedName>
        <fullName evidence="6">Molybdate/tungstate transport system ATP-binding protein</fullName>
    </submittedName>
</protein>
<dbReference type="InterPro" id="IPR017871">
    <property type="entry name" value="ABC_transporter-like_CS"/>
</dbReference>
<dbReference type="PANTHER" id="PTHR42781">
    <property type="entry name" value="SPERMIDINE/PUTRESCINE IMPORT ATP-BINDING PROTEIN POTA"/>
    <property type="match status" value="1"/>
</dbReference>
<dbReference type="GO" id="GO:0015689">
    <property type="term" value="P:molybdate ion transport"/>
    <property type="evidence" value="ECO:0007669"/>
    <property type="project" value="InterPro"/>
</dbReference>
<evidence type="ECO:0000259" key="4">
    <source>
        <dbReference type="PROSITE" id="PS50893"/>
    </source>
</evidence>
<dbReference type="SUPFAM" id="SSF52540">
    <property type="entry name" value="P-loop containing nucleoside triphosphate hydrolases"/>
    <property type="match status" value="1"/>
</dbReference>
<dbReference type="InterPro" id="IPR027417">
    <property type="entry name" value="P-loop_NTPase"/>
</dbReference>
<dbReference type="Gene3D" id="3.40.50.300">
    <property type="entry name" value="P-loop containing nucleotide triphosphate hydrolases"/>
    <property type="match status" value="1"/>
</dbReference>
<name>A0A833KZV7_UNCSA</name>
<reference evidence="6 7" key="1">
    <citation type="submission" date="2019-12" db="EMBL/GenBank/DDBJ databases">
        <authorList>
            <person name="Wolfe R."/>
            <person name="Danczak R."/>
            <person name="Wilkins M."/>
        </authorList>
    </citation>
    <scope>NUCLEOTIDE SEQUENCE [LARGE SCALE GENOMIC DNA]</scope>
    <source>
        <strain evidence="6">X2_MaxBin.013</strain>
    </source>
</reference>
<evidence type="ECO:0000256" key="2">
    <source>
        <dbReference type="ARBA" id="ARBA00022505"/>
    </source>
</evidence>
<proteinExistence type="predicted"/>
<accession>A0A833KZV7</accession>
<dbReference type="EMBL" id="WPAF01000034">
    <property type="protein sequence ID" value="KAF0133123.1"/>
    <property type="molecule type" value="Genomic_DNA"/>
</dbReference>